<reference evidence="1 2" key="1">
    <citation type="journal article" date="2018" name="Mol. Genet. Genomics">
        <title>The red deer Cervus elaphus genome CerEla1.0: sequencing, annotating, genes, and chromosomes.</title>
        <authorList>
            <person name="Bana N.A."/>
            <person name="Nyiri A."/>
            <person name="Nagy J."/>
            <person name="Frank K."/>
            <person name="Nagy T."/>
            <person name="Steger V."/>
            <person name="Schiller M."/>
            <person name="Lakatos P."/>
            <person name="Sugar L."/>
            <person name="Horn P."/>
            <person name="Barta E."/>
            <person name="Orosz L."/>
        </authorList>
    </citation>
    <scope>NUCLEOTIDE SEQUENCE [LARGE SCALE GENOMIC DNA]</scope>
    <source>
        <strain evidence="1">Hungarian</strain>
    </source>
</reference>
<accession>A0A212CLF4</accession>
<name>A0A212CLF4_CEREH</name>
<evidence type="ECO:0000313" key="2">
    <source>
        <dbReference type="Proteomes" id="UP000242450"/>
    </source>
</evidence>
<comment type="caution">
    <text evidence="1">The sequence shown here is derived from an EMBL/GenBank/DDBJ whole genome shotgun (WGS) entry which is preliminary data.</text>
</comment>
<dbReference type="EMBL" id="MKHE01000018">
    <property type="protein sequence ID" value="OWK06848.1"/>
    <property type="molecule type" value="Genomic_DNA"/>
</dbReference>
<organism evidence="1 2">
    <name type="scientific">Cervus elaphus hippelaphus</name>
    <name type="common">European red deer</name>
    <dbReference type="NCBI Taxonomy" id="46360"/>
    <lineage>
        <taxon>Eukaryota</taxon>
        <taxon>Metazoa</taxon>
        <taxon>Chordata</taxon>
        <taxon>Craniata</taxon>
        <taxon>Vertebrata</taxon>
        <taxon>Euteleostomi</taxon>
        <taxon>Mammalia</taxon>
        <taxon>Eutheria</taxon>
        <taxon>Laurasiatheria</taxon>
        <taxon>Artiodactyla</taxon>
        <taxon>Ruminantia</taxon>
        <taxon>Pecora</taxon>
        <taxon>Cervidae</taxon>
        <taxon>Cervinae</taxon>
        <taxon>Cervus</taxon>
    </lineage>
</organism>
<dbReference type="Proteomes" id="UP000242450">
    <property type="component" value="Chromosome 18"/>
</dbReference>
<evidence type="ECO:0000313" key="1">
    <source>
        <dbReference type="EMBL" id="OWK06848.1"/>
    </source>
</evidence>
<gene>
    <name evidence="1" type="ORF">Celaphus_00012375</name>
</gene>
<proteinExistence type="predicted"/>
<protein>
    <submittedName>
        <fullName evidence="1">Uncharacterized protein</fullName>
    </submittedName>
</protein>
<keyword evidence="2" id="KW-1185">Reference proteome</keyword>
<sequence length="208" mass="22392">MASVESFLIGPVSPSRVFPCDELQIGQMLKNEDANILDLARGEPPRAASSAAFSLHLTAWNGAGRPVPLTSYHLRSRMYTAQVKSDQVWDRTIWSFQDDKVQFGSGEIAPALRIKAQKRPAPPSIQKSLSLLIKSLPGSDGVGYQNKTAEEEMELVAVRLAGLDVPDGAGGARMQTGVDAWGWVVSEVPPYPWSHQGGSRHSAISGGV</sequence>
<dbReference type="AlphaFoldDB" id="A0A212CLF4"/>